<gene>
    <name evidence="2" type="ORF">M9458_032068</name>
</gene>
<proteinExistence type="predicted"/>
<evidence type="ECO:0000259" key="1">
    <source>
        <dbReference type="Pfam" id="PF14910"/>
    </source>
</evidence>
<feature type="non-terminal residue" evidence="2">
    <location>
        <position position="1"/>
    </location>
</feature>
<feature type="non-terminal residue" evidence="2">
    <location>
        <position position="56"/>
    </location>
</feature>
<dbReference type="Pfam" id="PF14910">
    <property type="entry name" value="MMS22L_N"/>
    <property type="match status" value="1"/>
</dbReference>
<dbReference type="Proteomes" id="UP001529510">
    <property type="component" value="Unassembled WGS sequence"/>
</dbReference>
<evidence type="ECO:0000313" key="2">
    <source>
        <dbReference type="EMBL" id="KAL0171757.1"/>
    </source>
</evidence>
<name>A0ABD0PCW1_CIRMR</name>
<comment type="caution">
    <text evidence="2">The sequence shown here is derived from an EMBL/GenBank/DDBJ whole genome shotgun (WGS) entry which is preliminary data.</text>
</comment>
<feature type="domain" description="Protein MMS22-like N-terminal" evidence="1">
    <location>
        <begin position="2"/>
        <end position="56"/>
    </location>
</feature>
<accession>A0ABD0PCW1</accession>
<dbReference type="EMBL" id="JAMKFB020000016">
    <property type="protein sequence ID" value="KAL0171757.1"/>
    <property type="molecule type" value="Genomic_DNA"/>
</dbReference>
<keyword evidence="3" id="KW-1185">Reference proteome</keyword>
<organism evidence="2 3">
    <name type="scientific">Cirrhinus mrigala</name>
    <name type="common">Mrigala</name>
    <dbReference type="NCBI Taxonomy" id="683832"/>
    <lineage>
        <taxon>Eukaryota</taxon>
        <taxon>Metazoa</taxon>
        <taxon>Chordata</taxon>
        <taxon>Craniata</taxon>
        <taxon>Vertebrata</taxon>
        <taxon>Euteleostomi</taxon>
        <taxon>Actinopterygii</taxon>
        <taxon>Neopterygii</taxon>
        <taxon>Teleostei</taxon>
        <taxon>Ostariophysi</taxon>
        <taxon>Cypriniformes</taxon>
        <taxon>Cyprinidae</taxon>
        <taxon>Labeoninae</taxon>
        <taxon>Labeonini</taxon>
        <taxon>Cirrhinus</taxon>
    </lineage>
</organism>
<dbReference type="AlphaFoldDB" id="A0ABD0PCW1"/>
<sequence>PSQSLDEGPVHPFKDAEAQLPSVLVEELFSITLLIGRIKNLPANVQSALTIQHQGK</sequence>
<reference evidence="2 3" key="1">
    <citation type="submission" date="2024-05" db="EMBL/GenBank/DDBJ databases">
        <title>Genome sequencing and assembly of Indian major carp, Cirrhinus mrigala (Hamilton, 1822).</title>
        <authorList>
            <person name="Mohindra V."/>
            <person name="Chowdhury L.M."/>
            <person name="Lal K."/>
            <person name="Jena J.K."/>
        </authorList>
    </citation>
    <scope>NUCLEOTIDE SEQUENCE [LARGE SCALE GENOMIC DNA]</scope>
    <source>
        <strain evidence="2">CM1030</strain>
        <tissue evidence="2">Blood</tissue>
    </source>
</reference>
<dbReference type="InterPro" id="IPR029425">
    <property type="entry name" value="MMS22L_N"/>
</dbReference>
<evidence type="ECO:0000313" key="3">
    <source>
        <dbReference type="Proteomes" id="UP001529510"/>
    </source>
</evidence>
<protein>
    <recommendedName>
        <fullName evidence="1">Protein MMS22-like N-terminal domain-containing protein</fullName>
    </recommendedName>
</protein>